<dbReference type="AlphaFoldDB" id="A0A8E2E733"/>
<keyword evidence="4" id="KW-0274">FAD</keyword>
<evidence type="ECO:0000256" key="2">
    <source>
        <dbReference type="ARBA" id="ARBA00010139"/>
    </source>
</evidence>
<evidence type="ECO:0000256" key="5">
    <source>
        <dbReference type="ARBA" id="ARBA00022857"/>
    </source>
</evidence>
<keyword evidence="3" id="KW-0285">Flavoprotein</keyword>
<dbReference type="PANTHER" id="PTHR43098:SF3">
    <property type="entry name" value="L-ORNITHINE N(5)-MONOOXYGENASE-RELATED"/>
    <property type="match status" value="1"/>
</dbReference>
<dbReference type="OrthoDB" id="66881at2759"/>
<organism evidence="8 9">
    <name type="scientific">Lepidopterella palustris CBS 459.81</name>
    <dbReference type="NCBI Taxonomy" id="1314670"/>
    <lineage>
        <taxon>Eukaryota</taxon>
        <taxon>Fungi</taxon>
        <taxon>Dikarya</taxon>
        <taxon>Ascomycota</taxon>
        <taxon>Pezizomycotina</taxon>
        <taxon>Dothideomycetes</taxon>
        <taxon>Pleosporomycetidae</taxon>
        <taxon>Mytilinidiales</taxon>
        <taxon>Argynnaceae</taxon>
        <taxon>Lepidopterella</taxon>
    </lineage>
</organism>
<dbReference type="PANTHER" id="PTHR43098">
    <property type="entry name" value="L-ORNITHINE N(5)-MONOOXYGENASE-RELATED"/>
    <property type="match status" value="1"/>
</dbReference>
<dbReference type="SUPFAM" id="SSF51905">
    <property type="entry name" value="FAD/NAD(P)-binding domain"/>
    <property type="match status" value="3"/>
</dbReference>
<evidence type="ECO:0000256" key="7">
    <source>
        <dbReference type="ARBA" id="ARBA00023033"/>
    </source>
</evidence>
<keyword evidence="5" id="KW-0521">NADP</keyword>
<dbReference type="EMBL" id="KV745063">
    <property type="protein sequence ID" value="OCK78384.1"/>
    <property type="molecule type" value="Genomic_DNA"/>
</dbReference>
<evidence type="ECO:0000313" key="9">
    <source>
        <dbReference type="Proteomes" id="UP000250266"/>
    </source>
</evidence>
<name>A0A8E2E733_9PEZI</name>
<evidence type="ECO:0000256" key="4">
    <source>
        <dbReference type="ARBA" id="ARBA00022827"/>
    </source>
</evidence>
<keyword evidence="6" id="KW-0560">Oxidoreductase</keyword>
<dbReference type="Proteomes" id="UP000250266">
    <property type="component" value="Unassembled WGS sequence"/>
</dbReference>
<keyword evidence="9" id="KW-1185">Reference proteome</keyword>
<dbReference type="Gene3D" id="3.50.50.60">
    <property type="entry name" value="FAD/NAD(P)-binding domain"/>
    <property type="match status" value="2"/>
</dbReference>
<accession>A0A8E2E733</accession>
<sequence length="531" mass="60024">MDLDVLIVGAGFAGCYLLYQLRKRNFAVKVVEAGSDLGGVWHWNSYPGARVDSQYPIYAYSLPEVYTDWTWTQQYPDSAELRAYFAHVEKKLDLKKDVILNTVVTAAEFNTDTNKWTVHCNNGQTIRTSFFIPAIGFSAKRYFPDWEGLDTFKGVMHHSSFWPREGIDVRGKKMGVVGTGATGIQIVQECAKEAGELIVFQRTPNTCCPMNQAALSVKEQEKHKADYPAIFKERLTHDAGFMYSRRDILTFSHTPEQREAFYEELWKMGGFRFSGNTYCDMGSNEAANLEAYKFWRKKVRARIHDPETAEILAPEKPPHPFAGKRISLEQDYYEQFNKPNVHVVDVKNNPIKRVVEKGIITADGKLHELDIIALATGFDAITGGLKDIQIRGLNGERLADKWKRGTWTYLGMATSGYPNFFFTYGPQAPTAMSNGPSSIEPQCDWIVQVLEDMRAKGLKRINASTEAEGEWRVTVNEQSAKGLRHNVDSWWMGANIPGKPREALNWGGGLPLYIKTITEVLDKGLQGFEVQ</sequence>
<reference evidence="8 9" key="1">
    <citation type="journal article" date="2016" name="Nat. Commun.">
        <title>Ectomycorrhizal ecology is imprinted in the genome of the dominant symbiotic fungus Cenococcum geophilum.</title>
        <authorList>
            <consortium name="DOE Joint Genome Institute"/>
            <person name="Peter M."/>
            <person name="Kohler A."/>
            <person name="Ohm R.A."/>
            <person name="Kuo A."/>
            <person name="Krutzmann J."/>
            <person name="Morin E."/>
            <person name="Arend M."/>
            <person name="Barry K.W."/>
            <person name="Binder M."/>
            <person name="Choi C."/>
            <person name="Clum A."/>
            <person name="Copeland A."/>
            <person name="Grisel N."/>
            <person name="Haridas S."/>
            <person name="Kipfer T."/>
            <person name="LaButti K."/>
            <person name="Lindquist E."/>
            <person name="Lipzen A."/>
            <person name="Maire R."/>
            <person name="Meier B."/>
            <person name="Mihaltcheva S."/>
            <person name="Molinier V."/>
            <person name="Murat C."/>
            <person name="Poggeler S."/>
            <person name="Quandt C.A."/>
            <person name="Sperisen C."/>
            <person name="Tritt A."/>
            <person name="Tisserant E."/>
            <person name="Crous P.W."/>
            <person name="Henrissat B."/>
            <person name="Nehls U."/>
            <person name="Egli S."/>
            <person name="Spatafora J.W."/>
            <person name="Grigoriev I.V."/>
            <person name="Martin F.M."/>
        </authorList>
    </citation>
    <scope>NUCLEOTIDE SEQUENCE [LARGE SCALE GENOMIC DNA]</scope>
    <source>
        <strain evidence="8 9">CBS 459.81</strain>
    </source>
</reference>
<gene>
    <name evidence="8" type="ORF">K432DRAFT_302113</name>
</gene>
<evidence type="ECO:0000256" key="3">
    <source>
        <dbReference type="ARBA" id="ARBA00022630"/>
    </source>
</evidence>
<dbReference type="InterPro" id="IPR050775">
    <property type="entry name" value="FAD-binding_Monooxygenases"/>
</dbReference>
<comment type="cofactor">
    <cofactor evidence="1">
        <name>FAD</name>
        <dbReference type="ChEBI" id="CHEBI:57692"/>
    </cofactor>
</comment>
<evidence type="ECO:0000256" key="6">
    <source>
        <dbReference type="ARBA" id="ARBA00023002"/>
    </source>
</evidence>
<dbReference type="Pfam" id="PF13450">
    <property type="entry name" value="NAD_binding_8"/>
    <property type="match status" value="1"/>
</dbReference>
<protein>
    <submittedName>
        <fullName evidence="8">FAD/NAD(P)-binding domain-containing protein</fullName>
    </submittedName>
</protein>
<dbReference type="GO" id="GO:0004497">
    <property type="term" value="F:monooxygenase activity"/>
    <property type="evidence" value="ECO:0007669"/>
    <property type="project" value="UniProtKB-KW"/>
</dbReference>
<evidence type="ECO:0000313" key="8">
    <source>
        <dbReference type="EMBL" id="OCK78384.1"/>
    </source>
</evidence>
<comment type="similarity">
    <text evidence="2">Belongs to the FAD-binding monooxygenase family.</text>
</comment>
<keyword evidence="7" id="KW-0503">Monooxygenase</keyword>
<proteinExistence type="inferred from homology"/>
<dbReference type="InterPro" id="IPR036188">
    <property type="entry name" value="FAD/NAD-bd_sf"/>
</dbReference>
<evidence type="ECO:0000256" key="1">
    <source>
        <dbReference type="ARBA" id="ARBA00001974"/>
    </source>
</evidence>